<dbReference type="InterPro" id="IPR011050">
    <property type="entry name" value="Pectin_lyase_fold/virulence"/>
</dbReference>
<keyword evidence="2" id="KW-0812">Transmembrane</keyword>
<dbReference type="Pfam" id="PF13229">
    <property type="entry name" value="Beta_helix"/>
    <property type="match status" value="1"/>
</dbReference>
<protein>
    <submittedName>
        <fullName evidence="4">Right-handed parallel beta-helix repeat-containing protein</fullName>
    </submittedName>
</protein>
<organism evidence="4 5">
    <name type="scientific">Sphingobium fluviale</name>
    <dbReference type="NCBI Taxonomy" id="2506423"/>
    <lineage>
        <taxon>Bacteria</taxon>
        <taxon>Pseudomonadati</taxon>
        <taxon>Pseudomonadota</taxon>
        <taxon>Alphaproteobacteria</taxon>
        <taxon>Sphingomonadales</taxon>
        <taxon>Sphingomonadaceae</taxon>
        <taxon>Sphingobium</taxon>
    </lineage>
</organism>
<evidence type="ECO:0000313" key="5">
    <source>
        <dbReference type="Proteomes" id="UP000290958"/>
    </source>
</evidence>
<dbReference type="SMART" id="SM00710">
    <property type="entry name" value="PbH1"/>
    <property type="match status" value="6"/>
</dbReference>
<comment type="caution">
    <text evidence="4">The sequence shown here is derived from an EMBL/GenBank/DDBJ whole genome shotgun (WGS) entry which is preliminary data.</text>
</comment>
<sequence>MAQGDLMADQLPRSTRKAVMLATALSGALIVGAVVFAGARGMLGQTGAKIASAVGIRDAFGSTPRVVSSAEELRRALDSAADGSTIALASGHYPNIGIGNIKKAGTVTVTSADPDRPAVIGRLLVRNSAGLTFRNIELAADASAVVVRQGQPPKAEQADRDEADNEDAPKGQSAANRFPFMILQSERITFDRMNIHGPADNLDAAYRIPALMVRASRTITISNSRFSALQHGIAMLELDGMRVLNNEFHNIRTDGVRGGEVSNLEVAGNVFTDFHPAPKDHPDAIQLWSTPKNGMMTNIHIHDNLVVRGTGYPTQGVFLRDVKNGRPFQSVVIEGNLVMGGLYNGIAINGVQGGRITDNIVLNYPDRKHSWIRAQNCGDIEMRNNRASRYIFAPVIGTESGNKMDAASPKDEAKRVNQWLDAKPGRRRADSMLQARLTAPR</sequence>
<dbReference type="AlphaFoldDB" id="A0A4V1N400"/>
<feature type="domain" description="Right handed beta helix" evidence="3">
    <location>
        <begin position="211"/>
        <end position="364"/>
    </location>
</feature>
<name>A0A4V1N400_9SPHN</name>
<evidence type="ECO:0000256" key="1">
    <source>
        <dbReference type="SAM" id="MobiDB-lite"/>
    </source>
</evidence>
<dbReference type="Gene3D" id="2.160.20.10">
    <property type="entry name" value="Single-stranded right-handed beta-helix, Pectin lyase-like"/>
    <property type="match status" value="1"/>
</dbReference>
<accession>A0A4V1N400</accession>
<gene>
    <name evidence="4" type="ORF">EQG66_03730</name>
</gene>
<keyword evidence="5" id="KW-1185">Reference proteome</keyword>
<reference evidence="5" key="1">
    <citation type="submission" date="2019-01" db="EMBL/GenBank/DDBJ databases">
        <title>Cytophagaceae bacterium strain CAR-16.</title>
        <authorList>
            <person name="Chen W.-M."/>
        </authorList>
    </citation>
    <scope>NUCLEOTIDE SEQUENCE [LARGE SCALE GENOMIC DNA]</scope>
    <source>
        <strain evidence="5">CHR27</strain>
    </source>
</reference>
<dbReference type="Proteomes" id="UP000290958">
    <property type="component" value="Unassembled WGS sequence"/>
</dbReference>
<evidence type="ECO:0000259" key="3">
    <source>
        <dbReference type="Pfam" id="PF13229"/>
    </source>
</evidence>
<dbReference type="OrthoDB" id="8450986at2"/>
<dbReference type="InterPro" id="IPR012334">
    <property type="entry name" value="Pectin_lyas_fold"/>
</dbReference>
<evidence type="ECO:0000313" key="4">
    <source>
        <dbReference type="EMBL" id="RXR30436.1"/>
    </source>
</evidence>
<keyword evidence="2" id="KW-1133">Transmembrane helix</keyword>
<dbReference type="SUPFAM" id="SSF51126">
    <property type="entry name" value="Pectin lyase-like"/>
    <property type="match status" value="1"/>
</dbReference>
<evidence type="ECO:0000256" key="2">
    <source>
        <dbReference type="SAM" id="Phobius"/>
    </source>
</evidence>
<keyword evidence="2" id="KW-0472">Membrane</keyword>
<dbReference type="InterPro" id="IPR039448">
    <property type="entry name" value="Beta_helix"/>
</dbReference>
<proteinExistence type="predicted"/>
<feature type="region of interest" description="Disordered" evidence="1">
    <location>
        <begin position="401"/>
        <end position="441"/>
    </location>
</feature>
<dbReference type="EMBL" id="SBKP01000002">
    <property type="protein sequence ID" value="RXR30436.1"/>
    <property type="molecule type" value="Genomic_DNA"/>
</dbReference>
<dbReference type="InterPro" id="IPR006626">
    <property type="entry name" value="PbH1"/>
</dbReference>
<feature type="region of interest" description="Disordered" evidence="1">
    <location>
        <begin position="147"/>
        <end position="176"/>
    </location>
</feature>
<feature type="transmembrane region" description="Helical" evidence="2">
    <location>
        <begin position="20"/>
        <end position="39"/>
    </location>
</feature>